<evidence type="ECO:0000256" key="4">
    <source>
        <dbReference type="ARBA" id="ARBA00022547"/>
    </source>
</evidence>
<keyword evidence="4" id="KW-0138">CF(0)</keyword>
<evidence type="ECO:0000256" key="8">
    <source>
        <dbReference type="ARBA" id="ARBA00023136"/>
    </source>
</evidence>
<dbReference type="InterPro" id="IPR006808">
    <property type="entry name" value="ATP_synth_F0_gsu_mt"/>
</dbReference>
<dbReference type="GO" id="GO:0015986">
    <property type="term" value="P:proton motive force-driven ATP synthesis"/>
    <property type="evidence" value="ECO:0007669"/>
    <property type="project" value="InterPro"/>
</dbReference>
<evidence type="ECO:0000313" key="10">
    <source>
        <dbReference type="EMBL" id="KAJ1718992.1"/>
    </source>
</evidence>
<protein>
    <submittedName>
        <fullName evidence="10">Uncharacterized protein</fullName>
    </submittedName>
</protein>
<feature type="non-terminal residue" evidence="10">
    <location>
        <position position="133"/>
    </location>
</feature>
<keyword evidence="3" id="KW-0813">Transport</keyword>
<evidence type="ECO:0000256" key="9">
    <source>
        <dbReference type="ARBA" id="ARBA00023310"/>
    </source>
</evidence>
<keyword evidence="9" id="KW-0066">ATP synthesis</keyword>
<dbReference type="EMBL" id="JANBOI010003078">
    <property type="protein sequence ID" value="KAJ1718992.1"/>
    <property type="molecule type" value="Genomic_DNA"/>
</dbReference>
<dbReference type="OrthoDB" id="437at2759"/>
<dbReference type="GO" id="GO:0015078">
    <property type="term" value="F:proton transmembrane transporter activity"/>
    <property type="evidence" value="ECO:0007669"/>
    <property type="project" value="InterPro"/>
</dbReference>
<sequence>TESAPIKASKGLTESLCSLYKAATGPLPASVKGPLNKAVGFLEPVIYYSEVAFHLGKQVVVRQNFSLPSKVDFAASETQLFKVLEYVKINNLKSLKDIPLEQWKNGAIKTFELSALFVVGEIVGRGNLVGYKD</sequence>
<name>A0A9W8CPM3_9FUNG</name>
<dbReference type="AlphaFoldDB" id="A0A9W8CPM3"/>
<comment type="similarity">
    <text evidence="2">Belongs to the ATPase g subunit family.</text>
</comment>
<keyword evidence="7" id="KW-0496">Mitochondrion</keyword>
<evidence type="ECO:0000256" key="3">
    <source>
        <dbReference type="ARBA" id="ARBA00022448"/>
    </source>
</evidence>
<evidence type="ECO:0000256" key="2">
    <source>
        <dbReference type="ARBA" id="ARBA00005699"/>
    </source>
</evidence>
<proteinExistence type="inferred from homology"/>
<dbReference type="Pfam" id="PF04718">
    <property type="entry name" value="ATP-synt_G"/>
    <property type="match status" value="1"/>
</dbReference>
<keyword evidence="5" id="KW-0375">Hydrogen ion transport</keyword>
<gene>
    <name evidence="10" type="ORF">LPJ61_006407</name>
</gene>
<keyword evidence="11" id="KW-1185">Reference proteome</keyword>
<evidence type="ECO:0000256" key="1">
    <source>
        <dbReference type="ARBA" id="ARBA00004325"/>
    </source>
</evidence>
<dbReference type="GO" id="GO:0031966">
    <property type="term" value="C:mitochondrial membrane"/>
    <property type="evidence" value="ECO:0007669"/>
    <property type="project" value="UniProtKB-SubCell"/>
</dbReference>
<comment type="caution">
    <text evidence="10">The sequence shown here is derived from an EMBL/GenBank/DDBJ whole genome shotgun (WGS) entry which is preliminary data.</text>
</comment>
<dbReference type="GO" id="GO:0045259">
    <property type="term" value="C:proton-transporting ATP synthase complex"/>
    <property type="evidence" value="ECO:0007669"/>
    <property type="project" value="UniProtKB-KW"/>
</dbReference>
<accession>A0A9W8CPM3</accession>
<comment type="subcellular location">
    <subcellularLocation>
        <location evidence="1">Mitochondrion membrane</location>
    </subcellularLocation>
</comment>
<evidence type="ECO:0000256" key="6">
    <source>
        <dbReference type="ARBA" id="ARBA00023065"/>
    </source>
</evidence>
<evidence type="ECO:0000256" key="7">
    <source>
        <dbReference type="ARBA" id="ARBA00023128"/>
    </source>
</evidence>
<keyword evidence="6" id="KW-0406">Ion transport</keyword>
<dbReference type="Proteomes" id="UP001143981">
    <property type="component" value="Unassembled WGS sequence"/>
</dbReference>
<evidence type="ECO:0000313" key="11">
    <source>
        <dbReference type="Proteomes" id="UP001143981"/>
    </source>
</evidence>
<reference evidence="10" key="1">
    <citation type="submission" date="2022-07" db="EMBL/GenBank/DDBJ databases">
        <title>Phylogenomic reconstructions and comparative analyses of Kickxellomycotina fungi.</title>
        <authorList>
            <person name="Reynolds N.K."/>
            <person name="Stajich J.E."/>
            <person name="Barry K."/>
            <person name="Grigoriev I.V."/>
            <person name="Crous P."/>
            <person name="Smith M.E."/>
        </authorList>
    </citation>
    <scope>NUCLEOTIDE SEQUENCE</scope>
    <source>
        <strain evidence="10">BCRC 34381</strain>
    </source>
</reference>
<organism evidence="10 11">
    <name type="scientific">Coemansia biformis</name>
    <dbReference type="NCBI Taxonomy" id="1286918"/>
    <lineage>
        <taxon>Eukaryota</taxon>
        <taxon>Fungi</taxon>
        <taxon>Fungi incertae sedis</taxon>
        <taxon>Zoopagomycota</taxon>
        <taxon>Kickxellomycotina</taxon>
        <taxon>Kickxellomycetes</taxon>
        <taxon>Kickxellales</taxon>
        <taxon>Kickxellaceae</taxon>
        <taxon>Coemansia</taxon>
    </lineage>
</organism>
<keyword evidence="8" id="KW-0472">Membrane</keyword>
<evidence type="ECO:0000256" key="5">
    <source>
        <dbReference type="ARBA" id="ARBA00022781"/>
    </source>
</evidence>